<name>A0A645CWS0_9ZZZZ</name>
<evidence type="ECO:0000313" key="2">
    <source>
        <dbReference type="EMBL" id="MPM81305.1"/>
    </source>
</evidence>
<comment type="caution">
    <text evidence="2">The sequence shown here is derived from an EMBL/GenBank/DDBJ whole genome shotgun (WGS) entry which is preliminary data.</text>
</comment>
<keyword evidence="1" id="KW-1133">Transmembrane helix</keyword>
<reference evidence="2" key="1">
    <citation type="submission" date="2019-08" db="EMBL/GenBank/DDBJ databases">
        <authorList>
            <person name="Kucharzyk K."/>
            <person name="Murdoch R.W."/>
            <person name="Higgins S."/>
            <person name="Loffler F."/>
        </authorList>
    </citation>
    <scope>NUCLEOTIDE SEQUENCE</scope>
</reference>
<evidence type="ECO:0008006" key="3">
    <source>
        <dbReference type="Google" id="ProtNLM"/>
    </source>
</evidence>
<evidence type="ECO:0000256" key="1">
    <source>
        <dbReference type="SAM" id="Phobius"/>
    </source>
</evidence>
<accession>A0A645CWS0</accession>
<dbReference type="AlphaFoldDB" id="A0A645CWS0"/>
<feature type="transmembrane region" description="Helical" evidence="1">
    <location>
        <begin position="48"/>
        <end position="64"/>
    </location>
</feature>
<sequence length="119" mass="13263">MGYTLYYFPDGTTENLALSVISLYLFGILLIAVLLLGAVLFKNAYGPLLLTGAFLMVLFLWNLFPETAEWNPLVLASRNMDMLQGTLLLEELLKPLLMTELVIASSLFTAVRLFNKTAL</sequence>
<protein>
    <recommendedName>
        <fullName evidence="3">ABC-2 type transporter domain-containing protein</fullName>
    </recommendedName>
</protein>
<dbReference type="EMBL" id="VSSQ01030684">
    <property type="protein sequence ID" value="MPM81305.1"/>
    <property type="molecule type" value="Genomic_DNA"/>
</dbReference>
<proteinExistence type="predicted"/>
<keyword evidence="1" id="KW-0472">Membrane</keyword>
<feature type="transmembrane region" description="Helical" evidence="1">
    <location>
        <begin position="96"/>
        <end position="114"/>
    </location>
</feature>
<organism evidence="2">
    <name type="scientific">bioreactor metagenome</name>
    <dbReference type="NCBI Taxonomy" id="1076179"/>
    <lineage>
        <taxon>unclassified sequences</taxon>
        <taxon>metagenomes</taxon>
        <taxon>ecological metagenomes</taxon>
    </lineage>
</organism>
<gene>
    <name evidence="2" type="ORF">SDC9_128357</name>
</gene>
<keyword evidence="1" id="KW-0812">Transmembrane</keyword>
<feature type="transmembrane region" description="Helical" evidence="1">
    <location>
        <begin position="20"/>
        <end position="41"/>
    </location>
</feature>